<reference evidence="10" key="1">
    <citation type="submission" date="2013-11" db="EMBL/GenBank/DDBJ databases">
        <title>Genome sequence of the fusiform rust pathogen reveals effectors for host alternation and coevolution with pine.</title>
        <authorList>
            <consortium name="DOE Joint Genome Institute"/>
            <person name="Smith K."/>
            <person name="Pendleton A."/>
            <person name="Kubisiak T."/>
            <person name="Anderson C."/>
            <person name="Salamov A."/>
            <person name="Aerts A."/>
            <person name="Riley R."/>
            <person name="Clum A."/>
            <person name="Lindquist E."/>
            <person name="Ence D."/>
            <person name="Campbell M."/>
            <person name="Kronenberg Z."/>
            <person name="Feau N."/>
            <person name="Dhillon B."/>
            <person name="Hamelin R."/>
            <person name="Burleigh J."/>
            <person name="Smith J."/>
            <person name="Yandell M."/>
            <person name="Nelson C."/>
            <person name="Grigoriev I."/>
            <person name="Davis J."/>
        </authorList>
    </citation>
    <scope>NUCLEOTIDE SEQUENCE</scope>
    <source>
        <strain evidence="10">G11</strain>
    </source>
</reference>
<feature type="binding site" evidence="7">
    <location>
        <begin position="125"/>
        <end position="128"/>
    </location>
    <ligand>
        <name>GTP</name>
        <dbReference type="ChEBI" id="CHEBI:37565"/>
    </ligand>
</feature>
<dbReference type="GO" id="GO:0003924">
    <property type="term" value="F:GTPase activity"/>
    <property type="evidence" value="ECO:0007669"/>
    <property type="project" value="InterPro"/>
</dbReference>
<evidence type="ECO:0000256" key="2">
    <source>
        <dbReference type="ARBA" id="ARBA00022707"/>
    </source>
</evidence>
<dbReference type="GO" id="GO:0046872">
    <property type="term" value="F:metal ion binding"/>
    <property type="evidence" value="ECO:0007669"/>
    <property type="project" value="UniProtKB-KW"/>
</dbReference>
<dbReference type="PROSITE" id="PS51417">
    <property type="entry name" value="ARF"/>
    <property type="match status" value="1"/>
</dbReference>
<comment type="similarity">
    <text evidence="1 9">Belongs to the small GTPase superfamily. Arf family.</text>
</comment>
<dbReference type="PANTHER" id="PTHR45697">
    <property type="entry name" value="ADP-RIBOSYLATION FACTOR-LIKE PROTEIN 2-RELATED"/>
    <property type="match status" value="1"/>
</dbReference>
<sequence>MGLLTIIRKQRRKEREMRILMLGLDNAGKTTIVKKLMNQDISLVAPTLGFNINTIIHRTYSLNIWDVGGQTTLRAYWRNYFEATDAIIWVVDSIDRERLKDTSVELDKLLTEERLVGASLLVFANKQDLSGALTPNEIEEALKLSHKPTGHRWKVLACSATLGTNLKEGLDWVVEEVASRLYVLD</sequence>
<dbReference type="InterPro" id="IPR005225">
    <property type="entry name" value="Small_GTP-bd"/>
</dbReference>
<evidence type="ECO:0000256" key="5">
    <source>
        <dbReference type="ARBA" id="ARBA00023288"/>
    </source>
</evidence>
<protein>
    <recommendedName>
        <fullName evidence="6">ADP-ribosylation factor-like protein 2</fullName>
    </recommendedName>
</protein>
<gene>
    <name evidence="10" type="ORF">CROQUDRAFT_46895</name>
</gene>
<evidence type="ECO:0000256" key="9">
    <source>
        <dbReference type="RuleBase" id="RU003925"/>
    </source>
</evidence>
<evidence type="ECO:0000313" key="10">
    <source>
        <dbReference type="EMBL" id="KAG0144695.1"/>
    </source>
</evidence>
<evidence type="ECO:0000256" key="1">
    <source>
        <dbReference type="ARBA" id="ARBA00010290"/>
    </source>
</evidence>
<keyword evidence="4 7" id="KW-0342">GTP-binding</keyword>
<evidence type="ECO:0000313" key="11">
    <source>
        <dbReference type="Proteomes" id="UP000886653"/>
    </source>
</evidence>
<feature type="binding site" evidence="7">
    <location>
        <begin position="23"/>
        <end position="30"/>
    </location>
    <ligand>
        <name>GTP</name>
        <dbReference type="ChEBI" id="CHEBI:37565"/>
    </ligand>
</feature>
<dbReference type="FunFam" id="3.40.50.300:FF:000393">
    <property type="entry name" value="ADP-ribosylation factor-like 2, arl2"/>
    <property type="match status" value="1"/>
</dbReference>
<dbReference type="SMART" id="SM00177">
    <property type="entry name" value="ARF"/>
    <property type="match status" value="1"/>
</dbReference>
<comment type="caution">
    <text evidence="10">The sequence shown here is derived from an EMBL/GenBank/DDBJ whole genome shotgun (WGS) entry which is preliminary data.</text>
</comment>
<dbReference type="OrthoDB" id="2011769at2759"/>
<dbReference type="InterPro" id="IPR006689">
    <property type="entry name" value="Small_GTPase_ARF/SAR"/>
</dbReference>
<keyword evidence="3 7" id="KW-0547">Nucleotide-binding</keyword>
<keyword evidence="8" id="KW-0479">Metal-binding</keyword>
<dbReference type="SUPFAM" id="SSF52540">
    <property type="entry name" value="P-loop containing nucleoside triphosphate hydrolases"/>
    <property type="match status" value="1"/>
</dbReference>
<dbReference type="InterPro" id="IPR027417">
    <property type="entry name" value="P-loop_NTPase"/>
</dbReference>
<dbReference type="EMBL" id="MU167290">
    <property type="protein sequence ID" value="KAG0144695.1"/>
    <property type="molecule type" value="Genomic_DNA"/>
</dbReference>
<feature type="binding site" evidence="8">
    <location>
        <position position="47"/>
    </location>
    <ligand>
        <name>Mg(2+)</name>
        <dbReference type="ChEBI" id="CHEBI:18420"/>
    </ligand>
</feature>
<accession>A0A9P6NJH1</accession>
<dbReference type="InterPro" id="IPR044612">
    <property type="entry name" value="ARL2/3"/>
</dbReference>
<dbReference type="InterPro" id="IPR045873">
    <property type="entry name" value="Arl2"/>
</dbReference>
<dbReference type="Gene3D" id="3.40.50.300">
    <property type="entry name" value="P-loop containing nucleotide triphosphate hydrolases"/>
    <property type="match status" value="1"/>
</dbReference>
<dbReference type="AlphaFoldDB" id="A0A9P6NJH1"/>
<dbReference type="GO" id="GO:0005525">
    <property type="term" value="F:GTP binding"/>
    <property type="evidence" value="ECO:0007669"/>
    <property type="project" value="UniProtKB-KW"/>
</dbReference>
<evidence type="ECO:0000256" key="6">
    <source>
        <dbReference type="ARBA" id="ARBA00026198"/>
    </source>
</evidence>
<dbReference type="CDD" id="cd04154">
    <property type="entry name" value="Arl2"/>
    <property type="match status" value="1"/>
</dbReference>
<evidence type="ECO:0000256" key="3">
    <source>
        <dbReference type="ARBA" id="ARBA00022741"/>
    </source>
</evidence>
<feature type="binding site" evidence="8">
    <location>
        <position position="30"/>
    </location>
    <ligand>
        <name>Mg(2+)</name>
        <dbReference type="ChEBI" id="CHEBI:18420"/>
    </ligand>
</feature>
<keyword evidence="2" id="KW-0519">Myristate</keyword>
<evidence type="ECO:0000256" key="7">
    <source>
        <dbReference type="PIRSR" id="PIRSR606689-1"/>
    </source>
</evidence>
<keyword evidence="5" id="KW-0449">Lipoprotein</keyword>
<name>A0A9P6NJH1_9BASI</name>
<evidence type="ECO:0000256" key="8">
    <source>
        <dbReference type="PIRSR" id="PIRSR606689-2"/>
    </source>
</evidence>
<keyword evidence="11" id="KW-1185">Reference proteome</keyword>
<evidence type="ECO:0000256" key="4">
    <source>
        <dbReference type="ARBA" id="ARBA00023134"/>
    </source>
</evidence>
<dbReference type="SMART" id="SM00178">
    <property type="entry name" value="SAR"/>
    <property type="match status" value="1"/>
</dbReference>
<dbReference type="Proteomes" id="UP000886653">
    <property type="component" value="Unassembled WGS sequence"/>
</dbReference>
<proteinExistence type="inferred from homology"/>
<dbReference type="Pfam" id="PF00025">
    <property type="entry name" value="Arf"/>
    <property type="match status" value="1"/>
</dbReference>
<dbReference type="NCBIfam" id="TIGR00231">
    <property type="entry name" value="small_GTP"/>
    <property type="match status" value="1"/>
</dbReference>
<keyword evidence="8" id="KW-0460">Magnesium</keyword>
<dbReference type="PRINTS" id="PR00328">
    <property type="entry name" value="SAR1GTPBP"/>
</dbReference>
<organism evidence="10 11">
    <name type="scientific">Cronartium quercuum f. sp. fusiforme G11</name>
    <dbReference type="NCBI Taxonomy" id="708437"/>
    <lineage>
        <taxon>Eukaryota</taxon>
        <taxon>Fungi</taxon>
        <taxon>Dikarya</taxon>
        <taxon>Basidiomycota</taxon>
        <taxon>Pucciniomycotina</taxon>
        <taxon>Pucciniomycetes</taxon>
        <taxon>Pucciniales</taxon>
        <taxon>Coleosporiaceae</taxon>
        <taxon>Cronartium</taxon>
    </lineage>
</organism>
<feature type="binding site" evidence="7">
    <location>
        <position position="69"/>
    </location>
    <ligand>
        <name>GTP</name>
        <dbReference type="ChEBI" id="CHEBI:37565"/>
    </ligand>
</feature>